<keyword evidence="18" id="KW-0238">DNA-binding</keyword>
<feature type="domain" description="CRESS-DNA virus Rep endonuclease" evidence="23">
    <location>
        <begin position="7"/>
        <end position="104"/>
    </location>
</feature>
<dbReference type="GO" id="GO:0003723">
    <property type="term" value="F:RNA binding"/>
    <property type="evidence" value="ECO:0007669"/>
    <property type="project" value="InterPro"/>
</dbReference>
<dbReference type="GO" id="GO:0006260">
    <property type="term" value="P:DNA replication"/>
    <property type="evidence" value="ECO:0007669"/>
    <property type="project" value="UniProtKB-KW"/>
</dbReference>
<dbReference type="PROSITE" id="PS52020">
    <property type="entry name" value="CRESS_DNA_REP"/>
    <property type="match status" value="1"/>
</dbReference>
<evidence type="ECO:0000256" key="21">
    <source>
        <dbReference type="ARBA" id="ARBA00032243"/>
    </source>
</evidence>
<comment type="similarity">
    <text evidence="4">Belongs to the nanoviruses/circoviruses replication-associated protein family.</text>
</comment>
<comment type="cofactor">
    <cofactor evidence="2">
        <name>Mg(2+)</name>
        <dbReference type="ChEBI" id="CHEBI:18420"/>
    </cofactor>
</comment>
<evidence type="ECO:0000256" key="2">
    <source>
        <dbReference type="ARBA" id="ARBA00001946"/>
    </source>
</evidence>
<evidence type="ECO:0000256" key="15">
    <source>
        <dbReference type="ARBA" id="ARBA00022806"/>
    </source>
</evidence>
<dbReference type="GO" id="GO:0003677">
    <property type="term" value="F:DNA binding"/>
    <property type="evidence" value="ECO:0007669"/>
    <property type="project" value="UniProtKB-KW"/>
</dbReference>
<dbReference type="InterPro" id="IPR049912">
    <property type="entry name" value="CRESS_DNA_REP"/>
</dbReference>
<evidence type="ECO:0000259" key="23">
    <source>
        <dbReference type="PROSITE" id="PS52020"/>
    </source>
</evidence>
<evidence type="ECO:0000256" key="6">
    <source>
        <dbReference type="ARBA" id="ARBA00022562"/>
    </source>
</evidence>
<evidence type="ECO:0000256" key="9">
    <source>
        <dbReference type="ARBA" id="ARBA00022705"/>
    </source>
</evidence>
<keyword evidence="13" id="KW-0255">Endonuclease</keyword>
<keyword evidence="14" id="KW-0378">Hydrolase</keyword>
<keyword evidence="15" id="KW-0347">Helicase</keyword>
<reference evidence="24" key="1">
    <citation type="submission" date="2021-07" db="EMBL/GenBank/DDBJ databases">
        <title>Communication and adaptive evolution of viruses within giant pandas and their associated organisms in a local ecological environment.</title>
        <authorList>
            <person name="Zhao M."/>
            <person name="Liu S."/>
            <person name="Zhang W."/>
        </authorList>
    </citation>
    <scope>NUCLEOTIDE SEQUENCE</scope>
    <source>
        <strain evidence="24">Rpf284cress20-12</strain>
    </source>
</reference>
<keyword evidence="8" id="KW-0548">Nucleotidyltransferase</keyword>
<evidence type="ECO:0000256" key="14">
    <source>
        <dbReference type="ARBA" id="ARBA00022801"/>
    </source>
</evidence>
<evidence type="ECO:0000256" key="12">
    <source>
        <dbReference type="ARBA" id="ARBA00022741"/>
    </source>
</evidence>
<keyword evidence="9" id="KW-0235">DNA replication</keyword>
<accession>A0A8K1HHG2</accession>
<dbReference type="GO" id="GO:0016787">
    <property type="term" value="F:hydrolase activity"/>
    <property type="evidence" value="ECO:0007669"/>
    <property type="project" value="UniProtKB-KW"/>
</dbReference>
<dbReference type="Pfam" id="PF00910">
    <property type="entry name" value="RNA_helicase"/>
    <property type="match status" value="1"/>
</dbReference>
<organism evidence="24">
    <name type="scientific">Red panda feces-associated circular DNA virus 21</name>
    <dbReference type="NCBI Taxonomy" id="2863975"/>
    <lineage>
        <taxon>Viruses</taxon>
        <taxon>Monodnaviria</taxon>
        <taxon>Shotokuvirae</taxon>
        <taxon>Cressdnaviricota</taxon>
        <taxon>Arfiviricetes</taxon>
        <taxon>Saturnivirales</taxon>
        <taxon>Mahapunaviridae</taxon>
        <taxon>Garivirus</taxon>
        <taxon>Garivirus zodis</taxon>
    </lineage>
</organism>
<keyword evidence="10" id="KW-0540">Nuclease</keyword>
<comment type="cofactor">
    <cofactor evidence="1">
        <name>Mn(2+)</name>
        <dbReference type="ChEBI" id="CHEBI:29035"/>
    </cofactor>
</comment>
<evidence type="ECO:0000256" key="7">
    <source>
        <dbReference type="ARBA" id="ARBA00022679"/>
    </source>
</evidence>
<evidence type="ECO:0000256" key="1">
    <source>
        <dbReference type="ARBA" id="ARBA00001936"/>
    </source>
</evidence>
<evidence type="ECO:0000256" key="19">
    <source>
        <dbReference type="ARBA" id="ARBA00023268"/>
    </source>
</evidence>
<dbReference type="GO" id="GO:0042025">
    <property type="term" value="C:host cell nucleus"/>
    <property type="evidence" value="ECO:0007669"/>
    <property type="project" value="UniProtKB-SubCell"/>
</dbReference>
<dbReference type="GO" id="GO:0046872">
    <property type="term" value="F:metal ion binding"/>
    <property type="evidence" value="ECO:0007669"/>
    <property type="project" value="UniProtKB-KW"/>
</dbReference>
<name>A0A8K1HHG2_9VIRU</name>
<keyword evidence="17" id="KW-0190">Covalent protein-DNA linkage</keyword>
<keyword evidence="16" id="KW-0067">ATP-binding</keyword>
<sequence>MPREPQATQYVCWLFVLNNYTDDEVQAIQTFVSQSCTYGCFGKEVGENGTPHLQGYFKLRKRDRLSHLKNTVSARAHFDSARGSGWSNREYCSKDGDFWEYGTPPNPPRKTRDNIARDFKVAFDAGPDALAKFAEDQPAAIYFSGHNLVRNALAFARPVARPGISVEWIYGPPGVGKSRTAHERFPGGFVKEPRTKWWSGYMLESSVIIDDFGPKGIDINHLLRWFDRYACWVESKGGMVPLVADKFIVTSNFSPEECFKDDDGGPHPQLPALRRRIRVTRMVQYFPVPAAVAAVVAPQAIAEGDNRVDESTVEQSPTL</sequence>
<keyword evidence="12" id="KW-0547">Nucleotide-binding</keyword>
<comment type="subcellular location">
    <subcellularLocation>
        <location evidence="3">Host nucleus</location>
    </subcellularLocation>
</comment>
<comment type="catalytic activity">
    <reaction evidence="22">
        <text>ATP + H2O = ADP + phosphate + H(+)</text>
        <dbReference type="Rhea" id="RHEA:13065"/>
        <dbReference type="ChEBI" id="CHEBI:15377"/>
        <dbReference type="ChEBI" id="CHEBI:15378"/>
        <dbReference type="ChEBI" id="CHEBI:30616"/>
        <dbReference type="ChEBI" id="CHEBI:43474"/>
        <dbReference type="ChEBI" id="CHEBI:456216"/>
    </reaction>
</comment>
<keyword evidence="7" id="KW-0808">Transferase</keyword>
<proteinExistence type="inferred from homology"/>
<evidence type="ECO:0000256" key="13">
    <source>
        <dbReference type="ARBA" id="ARBA00022759"/>
    </source>
</evidence>
<dbReference type="GO" id="GO:0004519">
    <property type="term" value="F:endonuclease activity"/>
    <property type="evidence" value="ECO:0007669"/>
    <property type="project" value="UniProtKB-KW"/>
</dbReference>
<evidence type="ECO:0000256" key="11">
    <source>
        <dbReference type="ARBA" id="ARBA00022723"/>
    </source>
</evidence>
<evidence type="ECO:0000256" key="18">
    <source>
        <dbReference type="ARBA" id="ARBA00023125"/>
    </source>
</evidence>
<dbReference type="GO" id="GO:0000166">
    <property type="term" value="F:nucleotide binding"/>
    <property type="evidence" value="ECO:0007669"/>
    <property type="project" value="UniProtKB-KW"/>
</dbReference>
<keyword evidence="6" id="KW-1048">Host nucleus</keyword>
<protein>
    <recommendedName>
        <fullName evidence="5">Replication-associated protein</fullName>
    </recommendedName>
    <alternativeName>
        <fullName evidence="20">ATP-dependent helicase Rep</fullName>
    </alternativeName>
    <alternativeName>
        <fullName evidence="21">RepP</fullName>
    </alternativeName>
</protein>
<keyword evidence="19" id="KW-0511">Multifunctional enzyme</keyword>
<dbReference type="InterPro" id="IPR027417">
    <property type="entry name" value="P-loop_NTPase"/>
</dbReference>
<evidence type="ECO:0000256" key="20">
    <source>
        <dbReference type="ARBA" id="ARBA00030754"/>
    </source>
</evidence>
<keyword evidence="11" id="KW-0479">Metal-binding</keyword>
<evidence type="ECO:0000256" key="22">
    <source>
        <dbReference type="ARBA" id="ARBA00049360"/>
    </source>
</evidence>
<dbReference type="Pfam" id="PF02407">
    <property type="entry name" value="Viral_Rep"/>
    <property type="match status" value="1"/>
</dbReference>
<dbReference type="Gene3D" id="3.40.1310.20">
    <property type="match status" value="1"/>
</dbReference>
<evidence type="ECO:0000313" key="24">
    <source>
        <dbReference type="EMBL" id="UBJ25931.1"/>
    </source>
</evidence>
<dbReference type="GO" id="GO:0016779">
    <property type="term" value="F:nucleotidyltransferase activity"/>
    <property type="evidence" value="ECO:0007669"/>
    <property type="project" value="UniProtKB-KW"/>
</dbReference>
<evidence type="ECO:0000256" key="16">
    <source>
        <dbReference type="ARBA" id="ARBA00022840"/>
    </source>
</evidence>
<dbReference type="GO" id="GO:0003724">
    <property type="term" value="F:RNA helicase activity"/>
    <property type="evidence" value="ECO:0007669"/>
    <property type="project" value="InterPro"/>
</dbReference>
<evidence type="ECO:0000256" key="4">
    <source>
        <dbReference type="ARBA" id="ARBA00008545"/>
    </source>
</evidence>
<evidence type="ECO:0000256" key="8">
    <source>
        <dbReference type="ARBA" id="ARBA00022695"/>
    </source>
</evidence>
<dbReference type="SUPFAM" id="SSF52540">
    <property type="entry name" value="P-loop containing nucleoside triphosphate hydrolases"/>
    <property type="match status" value="1"/>
</dbReference>
<dbReference type="EMBL" id="MZ556194">
    <property type="protein sequence ID" value="UBJ25931.1"/>
    <property type="molecule type" value="Genomic_DNA"/>
</dbReference>
<evidence type="ECO:0000256" key="5">
    <source>
        <dbReference type="ARBA" id="ARBA00014531"/>
    </source>
</evidence>
<evidence type="ECO:0000256" key="3">
    <source>
        <dbReference type="ARBA" id="ARBA00004147"/>
    </source>
</evidence>
<evidence type="ECO:0000256" key="10">
    <source>
        <dbReference type="ARBA" id="ARBA00022722"/>
    </source>
</evidence>
<dbReference type="InterPro" id="IPR000605">
    <property type="entry name" value="Helicase_SF3_ssDNA/RNA_vir"/>
</dbReference>
<evidence type="ECO:0000256" key="17">
    <source>
        <dbReference type="ARBA" id="ARBA00023124"/>
    </source>
</evidence>